<dbReference type="Proteomes" id="UP000593562">
    <property type="component" value="Unassembled WGS sequence"/>
</dbReference>
<comment type="caution">
    <text evidence="1">The sequence shown here is derived from an EMBL/GenBank/DDBJ whole genome shotgun (WGS) entry which is preliminary data.</text>
</comment>
<sequence length="131" mass="14829">MDKKLNTSALVMDTITELTASNATANRSSCKRQRVLTNKPNPSIAIASITAIYLKKHKRTRNNLESNQSNEVLRIPGNVVLQGIGEERRLIDWGFFSKGKKRKRLFVRIRLQLDNKVVCLLLSMLPNLSPL</sequence>
<evidence type="ECO:0000313" key="2">
    <source>
        <dbReference type="Proteomes" id="UP000593562"/>
    </source>
</evidence>
<keyword evidence="2" id="KW-1185">Reference proteome</keyword>
<accession>A0A7J7E2S2</accession>
<name>A0A7J7E2S2_TRIWF</name>
<gene>
    <name evidence="1" type="ORF">HS088_TW01G00749</name>
</gene>
<proteinExistence type="predicted"/>
<protein>
    <submittedName>
        <fullName evidence="1">Uncharacterized protein</fullName>
    </submittedName>
</protein>
<dbReference type="AlphaFoldDB" id="A0A7J7E2S2"/>
<dbReference type="InParanoid" id="A0A7J7E2S2"/>
<dbReference type="EMBL" id="JAAARO010000001">
    <property type="protein sequence ID" value="KAF5752831.1"/>
    <property type="molecule type" value="Genomic_DNA"/>
</dbReference>
<organism evidence="1 2">
    <name type="scientific">Tripterygium wilfordii</name>
    <name type="common">Thunder God vine</name>
    <dbReference type="NCBI Taxonomy" id="458696"/>
    <lineage>
        <taxon>Eukaryota</taxon>
        <taxon>Viridiplantae</taxon>
        <taxon>Streptophyta</taxon>
        <taxon>Embryophyta</taxon>
        <taxon>Tracheophyta</taxon>
        <taxon>Spermatophyta</taxon>
        <taxon>Magnoliopsida</taxon>
        <taxon>eudicotyledons</taxon>
        <taxon>Gunneridae</taxon>
        <taxon>Pentapetalae</taxon>
        <taxon>rosids</taxon>
        <taxon>fabids</taxon>
        <taxon>Celastrales</taxon>
        <taxon>Celastraceae</taxon>
        <taxon>Tripterygium</taxon>
    </lineage>
</organism>
<evidence type="ECO:0000313" key="1">
    <source>
        <dbReference type="EMBL" id="KAF5752831.1"/>
    </source>
</evidence>
<reference evidence="1 2" key="1">
    <citation type="journal article" date="2020" name="Nat. Commun.">
        <title>Genome of Tripterygium wilfordii and identification of cytochrome P450 involved in triptolide biosynthesis.</title>
        <authorList>
            <person name="Tu L."/>
            <person name="Su P."/>
            <person name="Zhang Z."/>
            <person name="Gao L."/>
            <person name="Wang J."/>
            <person name="Hu T."/>
            <person name="Zhou J."/>
            <person name="Zhang Y."/>
            <person name="Zhao Y."/>
            <person name="Liu Y."/>
            <person name="Song Y."/>
            <person name="Tong Y."/>
            <person name="Lu Y."/>
            <person name="Yang J."/>
            <person name="Xu C."/>
            <person name="Jia M."/>
            <person name="Peters R.J."/>
            <person name="Huang L."/>
            <person name="Gao W."/>
        </authorList>
    </citation>
    <scope>NUCLEOTIDE SEQUENCE [LARGE SCALE GENOMIC DNA]</scope>
    <source>
        <strain evidence="2">cv. XIE 37</strain>
        <tissue evidence="1">Leaf</tissue>
    </source>
</reference>